<evidence type="ECO:0000313" key="2">
    <source>
        <dbReference type="Proteomes" id="UP000051952"/>
    </source>
</evidence>
<reference evidence="2" key="1">
    <citation type="submission" date="2015-09" db="EMBL/GenBank/DDBJ databases">
        <authorList>
            <consortium name="Pathogen Informatics"/>
        </authorList>
    </citation>
    <scope>NUCLEOTIDE SEQUENCE [LARGE SCALE GENOMIC DNA]</scope>
    <source>
        <strain evidence="2">Lake Konstanz</strain>
    </source>
</reference>
<dbReference type="VEuPathDB" id="TriTrypDB:BSAL_69225"/>
<protein>
    <submittedName>
        <fullName evidence="1">Uncharacterized protein</fullName>
    </submittedName>
</protein>
<dbReference type="Proteomes" id="UP000051952">
    <property type="component" value="Unassembled WGS sequence"/>
</dbReference>
<name>A0A0S4KGI6_BODSA</name>
<accession>A0A0S4KGI6</accession>
<dbReference type="AlphaFoldDB" id="A0A0S4KGI6"/>
<proteinExistence type="predicted"/>
<dbReference type="EMBL" id="CYKH01000486">
    <property type="protein sequence ID" value="CUI14094.1"/>
    <property type="molecule type" value="Genomic_DNA"/>
</dbReference>
<gene>
    <name evidence="1" type="ORF">BSAL_69225</name>
</gene>
<sequence length="53" mass="6129">MAMRAKKYNHTLANSPSTSDAPCYEFTTLFHFIPSCVRAFFVRDHVNTRFSTI</sequence>
<keyword evidence="2" id="KW-1185">Reference proteome</keyword>
<organism evidence="1 2">
    <name type="scientific">Bodo saltans</name>
    <name type="common">Flagellated protozoan</name>
    <dbReference type="NCBI Taxonomy" id="75058"/>
    <lineage>
        <taxon>Eukaryota</taxon>
        <taxon>Discoba</taxon>
        <taxon>Euglenozoa</taxon>
        <taxon>Kinetoplastea</taxon>
        <taxon>Metakinetoplastina</taxon>
        <taxon>Eubodonida</taxon>
        <taxon>Bodonidae</taxon>
        <taxon>Bodo</taxon>
    </lineage>
</organism>
<evidence type="ECO:0000313" key="1">
    <source>
        <dbReference type="EMBL" id="CUI14094.1"/>
    </source>
</evidence>